<evidence type="ECO:0000313" key="4">
    <source>
        <dbReference type="Proteomes" id="UP000256970"/>
    </source>
</evidence>
<feature type="domain" description="(S)-ureidoglycine aminohydrolase cupin" evidence="1">
    <location>
        <begin position="48"/>
        <end position="120"/>
    </location>
</feature>
<dbReference type="CDD" id="cd02227">
    <property type="entry name" value="cupin_TM1112-like"/>
    <property type="match status" value="1"/>
</dbReference>
<name>A0A383W9H6_TETOB</name>
<keyword evidence="4" id="KW-1185">Reference proteome</keyword>
<proteinExistence type="predicted"/>
<dbReference type="PANTHER" id="PTHR33271">
    <property type="entry name" value="OS04G0445200 PROTEIN"/>
    <property type="match status" value="1"/>
</dbReference>
<evidence type="ECO:0000259" key="1">
    <source>
        <dbReference type="Pfam" id="PF05899"/>
    </source>
</evidence>
<dbReference type="InterPro" id="IPR011051">
    <property type="entry name" value="RmlC_Cupin_sf"/>
</dbReference>
<dbReference type="EMBL" id="FNXT01000348">
    <property type="protein sequence ID" value="SZX63839.1"/>
    <property type="molecule type" value="Genomic_DNA"/>
</dbReference>
<dbReference type="InterPro" id="IPR008579">
    <property type="entry name" value="UGlyAH_Cupin_dom"/>
</dbReference>
<dbReference type="AlphaFoldDB" id="A0A383W9H6"/>
<dbReference type="Pfam" id="PF05899">
    <property type="entry name" value="Cupin_3"/>
    <property type="match status" value="1"/>
</dbReference>
<protein>
    <recommendedName>
        <fullName evidence="1">(S)-ureidoglycine aminohydrolase cupin domain-containing protein</fullName>
    </recommendedName>
</protein>
<organism evidence="3 4">
    <name type="scientific">Tetradesmus obliquus</name>
    <name type="common">Green alga</name>
    <name type="synonym">Acutodesmus obliquus</name>
    <dbReference type="NCBI Taxonomy" id="3088"/>
    <lineage>
        <taxon>Eukaryota</taxon>
        <taxon>Viridiplantae</taxon>
        <taxon>Chlorophyta</taxon>
        <taxon>core chlorophytes</taxon>
        <taxon>Chlorophyceae</taxon>
        <taxon>CS clade</taxon>
        <taxon>Sphaeropleales</taxon>
        <taxon>Scenedesmaceae</taxon>
        <taxon>Tetradesmus</taxon>
    </lineage>
</organism>
<dbReference type="SUPFAM" id="SSF51182">
    <property type="entry name" value="RmlC-like cupins"/>
    <property type="match status" value="1"/>
</dbReference>
<dbReference type="Proteomes" id="UP000256970">
    <property type="component" value="Unassembled WGS sequence"/>
</dbReference>
<accession>A0A383W9H6</accession>
<reference evidence="3 4" key="1">
    <citation type="submission" date="2016-10" db="EMBL/GenBank/DDBJ databases">
        <authorList>
            <person name="Cai Z."/>
        </authorList>
    </citation>
    <scope>NUCLEOTIDE SEQUENCE [LARGE SCALE GENOMIC DNA]</scope>
</reference>
<gene>
    <name evidence="3" type="ORF">BQ4739_LOCUS13448</name>
    <name evidence="2" type="ORF">BQ4739_LOCUS4380</name>
</gene>
<evidence type="ECO:0000313" key="2">
    <source>
        <dbReference type="EMBL" id="SZX63839.1"/>
    </source>
</evidence>
<dbReference type="Gene3D" id="2.60.120.10">
    <property type="entry name" value="Jelly Rolls"/>
    <property type="match status" value="1"/>
</dbReference>
<sequence length="123" mass="13443">MSTLSAHSVCPCAPRARPVSRAARLQVRAAVSTSKIVVKSNVSKEQLEEMGVPRWPTWGCGASKFPWSYAENETCYVLQGRVLVTPDGGEAVEIKAGDMATFPAGMSCTWDVKEAINKHYNFH</sequence>
<evidence type="ECO:0000313" key="3">
    <source>
        <dbReference type="EMBL" id="SZX73346.1"/>
    </source>
</evidence>
<dbReference type="InterPro" id="IPR014710">
    <property type="entry name" value="RmlC-like_jellyroll"/>
</dbReference>
<dbReference type="EMBL" id="FNXT01001188">
    <property type="protein sequence ID" value="SZX73346.1"/>
    <property type="molecule type" value="Genomic_DNA"/>
</dbReference>
<dbReference type="PANTHER" id="PTHR33271:SF22">
    <property type="entry name" value="OS04G0445200 PROTEIN"/>
    <property type="match status" value="1"/>
</dbReference>